<keyword evidence="2" id="KW-0479">Metal-binding</keyword>
<dbReference type="Proteomes" id="UP000606600">
    <property type="component" value="Unassembled WGS sequence"/>
</dbReference>
<dbReference type="RefSeq" id="WP_191189816.1">
    <property type="nucleotide sequence ID" value="NZ_JACWMY010000007.1"/>
</dbReference>
<evidence type="ECO:0000313" key="8">
    <source>
        <dbReference type="Proteomes" id="UP000606600"/>
    </source>
</evidence>
<comment type="caution">
    <text evidence="7">The sequence shown here is derived from an EMBL/GenBank/DDBJ whole genome shotgun (WGS) entry which is preliminary data.</text>
</comment>
<dbReference type="InterPro" id="IPR000917">
    <property type="entry name" value="Sulfatase_N"/>
</dbReference>
<feature type="signal peptide" evidence="5">
    <location>
        <begin position="1"/>
        <end position="18"/>
    </location>
</feature>
<dbReference type="Gene3D" id="3.40.720.10">
    <property type="entry name" value="Alkaline Phosphatase, subunit A"/>
    <property type="match status" value="1"/>
</dbReference>
<comment type="similarity">
    <text evidence="1">Belongs to the sulfatase family.</text>
</comment>
<evidence type="ECO:0000256" key="2">
    <source>
        <dbReference type="ARBA" id="ARBA00022723"/>
    </source>
</evidence>
<dbReference type="Gene3D" id="3.30.1120.10">
    <property type="match status" value="1"/>
</dbReference>
<proteinExistence type="inferred from homology"/>
<dbReference type="PANTHER" id="PTHR42693:SF53">
    <property type="entry name" value="ENDO-4-O-SULFATASE"/>
    <property type="match status" value="1"/>
</dbReference>
<evidence type="ECO:0000256" key="3">
    <source>
        <dbReference type="ARBA" id="ARBA00022801"/>
    </source>
</evidence>
<evidence type="ECO:0000259" key="6">
    <source>
        <dbReference type="Pfam" id="PF00884"/>
    </source>
</evidence>
<protein>
    <submittedName>
        <fullName evidence="7">Arylsulfatase</fullName>
    </submittedName>
</protein>
<dbReference type="InterPro" id="IPR024607">
    <property type="entry name" value="Sulfatase_CS"/>
</dbReference>
<name>A0ABR7WS75_9SPHI</name>
<evidence type="ECO:0000256" key="5">
    <source>
        <dbReference type="SAM" id="SignalP"/>
    </source>
</evidence>
<dbReference type="EMBL" id="JACWMY010000007">
    <property type="protein sequence ID" value="MBD1365158.1"/>
    <property type="molecule type" value="Genomic_DNA"/>
</dbReference>
<dbReference type="CDD" id="cd16025">
    <property type="entry name" value="PAS_like"/>
    <property type="match status" value="1"/>
</dbReference>
<feature type="domain" description="Sulfatase N-terminal" evidence="6">
    <location>
        <begin position="27"/>
        <end position="417"/>
    </location>
</feature>
<sequence>MKKVLTLLLITAAINGYAQNNNTSSKPNIILILADDLGYSDIGAYGSEIKTPNLDRLATEGLRLKEFYNNSICAPTRASLLTGQYQHKAGVGYFANDLGSPAYQGYINQESLTLAEVLKGAGYTTLMAGKWHVSGKGLSFPWQRGFDHSLLSENGSYFDQGDYNGGPKRPYFEDGKPYPLEAGKYYQTDVITEHAVKYLDEQGKDKKPFFLYLAYTAPHWPLQALPEDIAKYKGRYDKGWDDLRKERFAKQKELGIVGKDAVLSNKDADIYDWSRLSYDQRSQWTAKMEVFAAMVDRMDQGIGQVLDKLKQTGQDKNTLVIFISDNGAPAEDLIKWHNGATRNTGPVGTIGSYESQGKNWSYASNTPFLAFKDYVYEGGISSPFIAWYPSKIKPGTISKGTGHLIDLAPTFYELAGAAYPKKYKDIVPNALPGKSLLPVLYGQDNEVKRGEPLFWERAGNRAVRDGKWKLESHYPSYTWELYDVENDRGETRDVARQNHDVVSRLSIAYFQWAKKVGSVDFSTIEDREPQTMKDYRKSKLQDVVAPGGPGLQ</sequence>
<dbReference type="SUPFAM" id="SSF53649">
    <property type="entry name" value="Alkaline phosphatase-like"/>
    <property type="match status" value="1"/>
</dbReference>
<dbReference type="PROSITE" id="PS00149">
    <property type="entry name" value="SULFATASE_2"/>
    <property type="match status" value="1"/>
</dbReference>
<dbReference type="InterPro" id="IPR017850">
    <property type="entry name" value="Alkaline_phosphatase_core_sf"/>
</dbReference>
<dbReference type="Pfam" id="PF00884">
    <property type="entry name" value="Sulfatase"/>
    <property type="match status" value="1"/>
</dbReference>
<reference evidence="7 8" key="1">
    <citation type="submission" date="2020-09" db="EMBL/GenBank/DDBJ databases">
        <title>Novel species of Mucilaginibacter isolated from a glacier on the Tibetan Plateau.</title>
        <authorList>
            <person name="Liu Q."/>
            <person name="Xin Y.-H."/>
        </authorList>
    </citation>
    <scope>NUCLEOTIDE SEQUENCE [LARGE SCALE GENOMIC DNA]</scope>
    <source>
        <strain evidence="7 8">ZT4R22</strain>
    </source>
</reference>
<organism evidence="7 8">
    <name type="scientific">Mucilaginibacter pankratovii</name>
    <dbReference type="NCBI Taxonomy" id="2772110"/>
    <lineage>
        <taxon>Bacteria</taxon>
        <taxon>Pseudomonadati</taxon>
        <taxon>Bacteroidota</taxon>
        <taxon>Sphingobacteriia</taxon>
        <taxon>Sphingobacteriales</taxon>
        <taxon>Sphingobacteriaceae</taxon>
        <taxon>Mucilaginibacter</taxon>
    </lineage>
</organism>
<gene>
    <name evidence="7" type="ORF">IDJ77_15180</name>
</gene>
<evidence type="ECO:0000313" key="7">
    <source>
        <dbReference type="EMBL" id="MBD1365158.1"/>
    </source>
</evidence>
<feature type="chain" id="PRO_5047013125" evidence="5">
    <location>
        <begin position="19"/>
        <end position="552"/>
    </location>
</feature>
<evidence type="ECO:0000256" key="1">
    <source>
        <dbReference type="ARBA" id="ARBA00008779"/>
    </source>
</evidence>
<keyword evidence="5" id="KW-0732">Signal</keyword>
<dbReference type="InterPro" id="IPR050738">
    <property type="entry name" value="Sulfatase"/>
</dbReference>
<dbReference type="PROSITE" id="PS00523">
    <property type="entry name" value="SULFATASE_1"/>
    <property type="match status" value="1"/>
</dbReference>
<keyword evidence="8" id="KW-1185">Reference proteome</keyword>
<dbReference type="PANTHER" id="PTHR42693">
    <property type="entry name" value="ARYLSULFATASE FAMILY MEMBER"/>
    <property type="match status" value="1"/>
</dbReference>
<keyword evidence="3" id="KW-0378">Hydrolase</keyword>
<keyword evidence="4" id="KW-0106">Calcium</keyword>
<evidence type="ECO:0000256" key="4">
    <source>
        <dbReference type="ARBA" id="ARBA00022837"/>
    </source>
</evidence>
<accession>A0ABR7WS75</accession>